<dbReference type="InterPro" id="IPR016191">
    <property type="entry name" value="Ribonuclease/ribotoxin"/>
</dbReference>
<evidence type="ECO:0000256" key="3">
    <source>
        <dbReference type="SAM" id="Coils"/>
    </source>
</evidence>
<dbReference type="Proteomes" id="UP000800235">
    <property type="component" value="Unassembled WGS sequence"/>
</dbReference>
<keyword evidence="3" id="KW-0175">Coiled coil</keyword>
<dbReference type="AlphaFoldDB" id="A0A9P4TTZ4"/>
<evidence type="ECO:0000256" key="4">
    <source>
        <dbReference type="SAM" id="MobiDB-lite"/>
    </source>
</evidence>
<dbReference type="GO" id="GO:0016787">
    <property type="term" value="F:hydrolase activity"/>
    <property type="evidence" value="ECO:0007669"/>
    <property type="project" value="UniProtKB-KW"/>
</dbReference>
<evidence type="ECO:0000313" key="5">
    <source>
        <dbReference type="EMBL" id="KAF2422194.1"/>
    </source>
</evidence>
<feature type="coiled-coil region" evidence="3">
    <location>
        <begin position="276"/>
        <end position="303"/>
    </location>
</feature>
<reference evidence="5" key="1">
    <citation type="journal article" date="2020" name="Stud. Mycol.">
        <title>101 Dothideomycetes genomes: a test case for predicting lifestyles and emergence of pathogens.</title>
        <authorList>
            <person name="Haridas S."/>
            <person name="Albert R."/>
            <person name="Binder M."/>
            <person name="Bloem J."/>
            <person name="Labutti K."/>
            <person name="Salamov A."/>
            <person name="Andreopoulos B."/>
            <person name="Baker S."/>
            <person name="Barry K."/>
            <person name="Bills G."/>
            <person name="Bluhm B."/>
            <person name="Cannon C."/>
            <person name="Castanera R."/>
            <person name="Culley D."/>
            <person name="Daum C."/>
            <person name="Ezra D."/>
            <person name="Gonzalez J."/>
            <person name="Henrissat B."/>
            <person name="Kuo A."/>
            <person name="Liang C."/>
            <person name="Lipzen A."/>
            <person name="Lutzoni F."/>
            <person name="Magnuson J."/>
            <person name="Mondo S."/>
            <person name="Nolan M."/>
            <person name="Ohm R."/>
            <person name="Pangilinan J."/>
            <person name="Park H.-J."/>
            <person name="Ramirez L."/>
            <person name="Alfaro M."/>
            <person name="Sun H."/>
            <person name="Tritt A."/>
            <person name="Yoshinaga Y."/>
            <person name="Zwiers L.-H."/>
            <person name="Turgeon B."/>
            <person name="Goodwin S."/>
            <person name="Spatafora J."/>
            <person name="Crous P."/>
            <person name="Grigoriev I."/>
        </authorList>
    </citation>
    <scope>NUCLEOTIDE SEQUENCE</scope>
    <source>
        <strain evidence="5">CBS 130266</strain>
    </source>
</reference>
<protein>
    <submittedName>
        <fullName evidence="5">Uncharacterized protein</fullName>
    </submittedName>
</protein>
<accession>A0A9P4TTZ4</accession>
<dbReference type="SUPFAM" id="SSF53933">
    <property type="entry name" value="Microbial ribonucleases"/>
    <property type="match status" value="1"/>
</dbReference>
<feature type="region of interest" description="Disordered" evidence="4">
    <location>
        <begin position="1"/>
        <end position="21"/>
    </location>
</feature>
<proteinExistence type="predicted"/>
<name>A0A9P4TTZ4_9PEZI</name>
<evidence type="ECO:0000313" key="6">
    <source>
        <dbReference type="Proteomes" id="UP000800235"/>
    </source>
</evidence>
<keyword evidence="6" id="KW-1185">Reference proteome</keyword>
<gene>
    <name evidence="5" type="ORF">EJ08DRAFT_726244</name>
</gene>
<dbReference type="GO" id="GO:0003723">
    <property type="term" value="F:RNA binding"/>
    <property type="evidence" value="ECO:0007669"/>
    <property type="project" value="InterPro"/>
</dbReference>
<keyword evidence="2" id="KW-0378">Hydrolase</keyword>
<sequence length="340" mass="39355">MSFPHPEFNIPSPRSTASGSFAPTLLRPTRLGLKRNHVWTQLAAMPPEFYHKKSWEGYPRIYHNNGYRHYDPLPELPRDRTLLEWPIRPNGIPWIARATKEQNHDTGGSAGPFRAIVDAETGKFYGVIYHISRTPGTPFRYIKFERRNKASRQKGSRVYQAAKAVWTIPNDGGRVRSRRNRISRVFRRRSRRQQNPMSKRSPLDLRVPHPIMVASPPTSTDFSSSCPSVYHSFVDEIADPFDSHTFPPNVFDHDEGRSGFSDSDVGEPVLQMALQWKVLEGRAKKAEARVEELEEIMETMAGVTQNLTTKLRNDRMFPTGRTETTSLRKIWRRIRFWKKK</sequence>
<evidence type="ECO:0000256" key="2">
    <source>
        <dbReference type="ARBA" id="ARBA00022801"/>
    </source>
</evidence>
<organism evidence="5 6">
    <name type="scientific">Tothia fuscella</name>
    <dbReference type="NCBI Taxonomy" id="1048955"/>
    <lineage>
        <taxon>Eukaryota</taxon>
        <taxon>Fungi</taxon>
        <taxon>Dikarya</taxon>
        <taxon>Ascomycota</taxon>
        <taxon>Pezizomycotina</taxon>
        <taxon>Dothideomycetes</taxon>
        <taxon>Pleosporomycetidae</taxon>
        <taxon>Venturiales</taxon>
        <taxon>Cylindrosympodiaceae</taxon>
        <taxon>Tothia</taxon>
    </lineage>
</organism>
<keyword evidence="1" id="KW-0540">Nuclease</keyword>
<dbReference type="EMBL" id="MU007092">
    <property type="protein sequence ID" value="KAF2422194.1"/>
    <property type="molecule type" value="Genomic_DNA"/>
</dbReference>
<feature type="compositionally biased region" description="Polar residues" evidence="4">
    <location>
        <begin position="12"/>
        <end position="21"/>
    </location>
</feature>
<evidence type="ECO:0000256" key="1">
    <source>
        <dbReference type="ARBA" id="ARBA00022722"/>
    </source>
</evidence>
<comment type="caution">
    <text evidence="5">The sequence shown here is derived from an EMBL/GenBank/DDBJ whole genome shotgun (WGS) entry which is preliminary data.</text>
</comment>
<dbReference type="GO" id="GO:0004540">
    <property type="term" value="F:RNA nuclease activity"/>
    <property type="evidence" value="ECO:0007669"/>
    <property type="project" value="InterPro"/>
</dbReference>
<dbReference type="Gene3D" id="3.10.450.30">
    <property type="entry name" value="Microbial ribonucleases"/>
    <property type="match status" value="1"/>
</dbReference>